<dbReference type="PANTHER" id="PTHR15175">
    <property type="entry name" value="NEUTROPHIL CYTOSOLIC FACTOR 2, NEUTROPHIL NADPH OXIDASE FACTOR 2"/>
    <property type="match status" value="1"/>
</dbReference>
<comment type="similarity">
    <text evidence="4">Belongs to the CCS1 family.</text>
</comment>
<evidence type="ECO:0000256" key="2">
    <source>
        <dbReference type="ARBA" id="ARBA00004496"/>
    </source>
</evidence>
<dbReference type="GO" id="GO:0046872">
    <property type="term" value="F:metal ion binding"/>
    <property type="evidence" value="ECO:0007669"/>
    <property type="project" value="UniProtKB-KW"/>
</dbReference>
<dbReference type="Pfam" id="PF00080">
    <property type="entry name" value="Sod_Cu"/>
    <property type="match status" value="1"/>
</dbReference>
<dbReference type="SUPFAM" id="SSF48452">
    <property type="entry name" value="TPR-like"/>
    <property type="match status" value="1"/>
</dbReference>
<dbReference type="PANTHER" id="PTHR15175:SF0">
    <property type="entry name" value="SH3 DOMAIN-CONTAINING PROTEIN C23A1.17"/>
    <property type="match status" value="1"/>
</dbReference>
<dbReference type="OrthoDB" id="9450131at2759"/>
<evidence type="ECO:0000256" key="3">
    <source>
        <dbReference type="ARBA" id="ARBA00008051"/>
    </source>
</evidence>
<dbReference type="Gene3D" id="2.60.40.200">
    <property type="entry name" value="Superoxide dismutase, copper/zinc binding domain"/>
    <property type="match status" value="1"/>
</dbReference>
<feature type="compositionally biased region" description="Basic residues" evidence="13">
    <location>
        <begin position="748"/>
        <end position="762"/>
    </location>
</feature>
<comment type="subcellular location">
    <subcellularLocation>
        <location evidence="2">Cytoplasm</location>
    </subcellularLocation>
</comment>
<evidence type="ECO:0000256" key="10">
    <source>
        <dbReference type="ARBA" id="ARBA00022803"/>
    </source>
</evidence>
<name>A0A1S9DDI4_ASPOZ</name>
<evidence type="ECO:0000256" key="4">
    <source>
        <dbReference type="ARBA" id="ARBA00010636"/>
    </source>
</evidence>
<dbReference type="GO" id="GO:0005737">
    <property type="term" value="C:cytoplasm"/>
    <property type="evidence" value="ECO:0007669"/>
    <property type="project" value="UniProtKB-SubCell"/>
</dbReference>
<comment type="cofactor">
    <cofactor evidence="1">
        <name>Cu(2+)</name>
        <dbReference type="ChEBI" id="CHEBI:29036"/>
    </cofactor>
</comment>
<dbReference type="PROSITE" id="PS50005">
    <property type="entry name" value="TPR"/>
    <property type="match status" value="1"/>
</dbReference>
<feature type="compositionally biased region" description="Low complexity" evidence="13">
    <location>
        <begin position="594"/>
        <end position="611"/>
    </location>
</feature>
<organism evidence="16 17">
    <name type="scientific">Aspergillus oryzae</name>
    <name type="common">Yellow koji mold</name>
    <dbReference type="NCBI Taxonomy" id="5062"/>
    <lineage>
        <taxon>Eukaryota</taxon>
        <taxon>Fungi</taxon>
        <taxon>Dikarya</taxon>
        <taxon>Ascomycota</taxon>
        <taxon>Pezizomycotina</taxon>
        <taxon>Eurotiomycetes</taxon>
        <taxon>Eurotiomycetidae</taxon>
        <taxon>Eurotiales</taxon>
        <taxon>Aspergillaceae</taxon>
        <taxon>Aspergillus</taxon>
        <taxon>Aspergillus subgen. Circumdati</taxon>
    </lineage>
</organism>
<feature type="compositionally biased region" description="Acidic residues" evidence="13">
    <location>
        <begin position="725"/>
        <end position="743"/>
    </location>
</feature>
<dbReference type="PROSITE" id="PS50846">
    <property type="entry name" value="HMA_2"/>
    <property type="match status" value="1"/>
</dbReference>
<dbReference type="VEuPathDB" id="FungiDB:AO090011000671"/>
<keyword evidence="6" id="KW-0728">SH3 domain</keyword>
<dbReference type="CDD" id="cd00371">
    <property type="entry name" value="HMA"/>
    <property type="match status" value="1"/>
</dbReference>
<keyword evidence="10 12" id="KW-0802">TPR repeat</keyword>
<dbReference type="AlphaFoldDB" id="A0A1S9DDI4"/>
<evidence type="ECO:0000256" key="11">
    <source>
        <dbReference type="ARBA" id="ARBA00023157"/>
    </source>
</evidence>
<dbReference type="Proteomes" id="UP000190312">
    <property type="component" value="Unassembled WGS sequence"/>
</dbReference>
<dbReference type="Gene3D" id="3.10.20.90">
    <property type="entry name" value="Phosphatidylinositol 3-kinase Catalytic Subunit, Chain A, domain 1"/>
    <property type="match status" value="1"/>
</dbReference>
<dbReference type="Pfam" id="PF00515">
    <property type="entry name" value="TPR_1"/>
    <property type="match status" value="1"/>
</dbReference>
<accession>A0A1S9DDI4</accession>
<dbReference type="GO" id="GO:0006801">
    <property type="term" value="P:superoxide metabolic process"/>
    <property type="evidence" value="ECO:0007669"/>
    <property type="project" value="InterPro"/>
</dbReference>
<dbReference type="PROSITE" id="PS51745">
    <property type="entry name" value="PB1"/>
    <property type="match status" value="1"/>
</dbReference>
<dbReference type="CDD" id="cd06408">
    <property type="entry name" value="PB1_NoxR"/>
    <property type="match status" value="1"/>
</dbReference>
<dbReference type="FunFam" id="3.30.70.100:FF:000038">
    <property type="entry name" value="Superoxide dismutase 1 copper chaperone"/>
    <property type="match status" value="1"/>
</dbReference>
<dbReference type="InterPro" id="IPR051864">
    <property type="entry name" value="NCF2_NOXA1"/>
</dbReference>
<dbReference type="SUPFAM" id="SSF55008">
    <property type="entry name" value="HMA, heavy metal-associated domain"/>
    <property type="match status" value="1"/>
</dbReference>
<keyword evidence="9" id="KW-0677">Repeat</keyword>
<comment type="caution">
    <text evidence="16">The sequence shown here is derived from an EMBL/GenBank/DDBJ whole genome shotgun (WGS) entry which is preliminary data.</text>
</comment>
<evidence type="ECO:0000256" key="1">
    <source>
        <dbReference type="ARBA" id="ARBA00001973"/>
    </source>
</evidence>
<evidence type="ECO:0000256" key="8">
    <source>
        <dbReference type="ARBA" id="ARBA00022723"/>
    </source>
</evidence>
<feature type="region of interest" description="Disordered" evidence="13">
    <location>
        <begin position="725"/>
        <end position="765"/>
    </location>
</feature>
<dbReference type="InterPro" id="IPR019734">
    <property type="entry name" value="TPR_rpt"/>
</dbReference>
<comment type="similarity">
    <text evidence="3">Belongs to the NCF2/NOXA1 family.</text>
</comment>
<feature type="domain" description="PB1" evidence="15">
    <location>
        <begin position="769"/>
        <end position="853"/>
    </location>
</feature>
<dbReference type="InterPro" id="IPR053793">
    <property type="entry name" value="PB1-like"/>
</dbReference>
<dbReference type="EMBL" id="MKZY01000007">
    <property type="protein sequence ID" value="OOO07090.1"/>
    <property type="molecule type" value="Genomic_DNA"/>
</dbReference>
<evidence type="ECO:0000256" key="12">
    <source>
        <dbReference type="PROSITE-ProRule" id="PRU00339"/>
    </source>
</evidence>
<evidence type="ECO:0000256" key="7">
    <source>
        <dbReference type="ARBA" id="ARBA00022490"/>
    </source>
</evidence>
<evidence type="ECO:0000259" key="14">
    <source>
        <dbReference type="PROSITE" id="PS50846"/>
    </source>
</evidence>
<feature type="region of interest" description="Disordered" evidence="13">
    <location>
        <begin position="569"/>
        <end position="663"/>
    </location>
</feature>
<dbReference type="eggNOG" id="KOG4225">
    <property type="taxonomic scope" value="Eukaryota"/>
</dbReference>
<dbReference type="SUPFAM" id="SSF54277">
    <property type="entry name" value="CAD &amp; PB1 domains"/>
    <property type="match status" value="1"/>
</dbReference>
<dbReference type="InterPro" id="IPR034892">
    <property type="entry name" value="PB1_NoxR"/>
</dbReference>
<dbReference type="Gene3D" id="1.25.40.10">
    <property type="entry name" value="Tetratricopeptide repeat domain"/>
    <property type="match status" value="1"/>
</dbReference>
<dbReference type="InterPro" id="IPR011990">
    <property type="entry name" value="TPR-like_helical_dom_sf"/>
</dbReference>
<evidence type="ECO:0000256" key="6">
    <source>
        <dbReference type="ARBA" id="ARBA00022443"/>
    </source>
</evidence>
<dbReference type="InterPro" id="IPR036423">
    <property type="entry name" value="SOD-like_Cu/Zn_dom_sf"/>
</dbReference>
<evidence type="ECO:0000256" key="13">
    <source>
        <dbReference type="SAM" id="MobiDB-lite"/>
    </source>
</evidence>
<reference evidence="16 17" key="1">
    <citation type="submission" date="2016-10" db="EMBL/GenBank/DDBJ databases">
        <title>Genome sequencing of Aspergillus oryzae BCC7051.</title>
        <authorList>
            <person name="Thammarongtham C."/>
            <person name="Vorapreeda T."/>
            <person name="Nookaew I."/>
            <person name="Srisuk T."/>
            <person name="Land M."/>
            <person name="Jeennor S."/>
            <person name="Laoteng K."/>
        </authorList>
    </citation>
    <scope>NUCLEOTIDE SEQUENCE [LARGE SCALE GENOMIC DNA]</scope>
    <source>
        <strain evidence="16 17">BCC7051</strain>
    </source>
</reference>
<dbReference type="InterPro" id="IPR006121">
    <property type="entry name" value="HMA_dom"/>
</dbReference>
<proteinExistence type="inferred from homology"/>
<dbReference type="Gene3D" id="3.30.70.100">
    <property type="match status" value="1"/>
</dbReference>
<dbReference type="PROSITE" id="PS50293">
    <property type="entry name" value="TPR_REGION"/>
    <property type="match status" value="1"/>
</dbReference>
<gene>
    <name evidence="16" type="ORF">OAory_01092930</name>
</gene>
<evidence type="ECO:0000256" key="9">
    <source>
        <dbReference type="ARBA" id="ARBA00022737"/>
    </source>
</evidence>
<evidence type="ECO:0000259" key="15">
    <source>
        <dbReference type="PROSITE" id="PS51745"/>
    </source>
</evidence>
<keyword evidence="7" id="KW-0963">Cytoplasm</keyword>
<dbReference type="FunFam" id="1.25.40.10:FF:000017">
    <property type="entry name" value="NADPH oxidase regulator NoxR"/>
    <property type="match status" value="1"/>
</dbReference>
<keyword evidence="8" id="KW-0479">Metal-binding</keyword>
<dbReference type="VEuPathDB" id="FungiDB:AO090011000670"/>
<dbReference type="InterPro" id="IPR036163">
    <property type="entry name" value="HMA_dom_sf"/>
</dbReference>
<keyword evidence="11" id="KW-1015">Disulfide bond</keyword>
<protein>
    <recommendedName>
        <fullName evidence="5">Superoxide dismutase 1 copper chaperone</fullName>
    </recommendedName>
</protein>
<feature type="domain" description="HMA" evidence="14">
    <location>
        <begin position="4"/>
        <end position="67"/>
    </location>
</feature>
<dbReference type="InterPro" id="IPR001424">
    <property type="entry name" value="SOD_Cu_Zn_dom"/>
</dbReference>
<evidence type="ECO:0000313" key="16">
    <source>
        <dbReference type="EMBL" id="OOO07090.1"/>
    </source>
</evidence>
<dbReference type="FunFam" id="2.60.40.200:FF:000009">
    <property type="entry name" value="Superoxide dismutase 1 copper chaperone"/>
    <property type="match status" value="1"/>
</dbReference>
<feature type="repeat" description="TPR" evidence="12">
    <location>
        <begin position="359"/>
        <end position="392"/>
    </location>
</feature>
<sequence>MIEPFQTTFAVPMTCESCVKDISSTLNKLDGINKVDASLKDQLVFIEGTAPPSSIVSAIQATGRDAILRGSGTSNSSAVCILETHANSVPNKIRGLARMVQVSSNMTLVDLTINGLAPGKYWATVREAGDISQGAASTGGIWEALKATVLGSEAAKEPRGVFGTVDVDEKGRGNVFLDRPLAVWEMIGRSMVVSKSKEGPFRKEDPDTLVGVIARSAGVWDNDKMLLARFYPFVAQTGSLGLPVPSLPLPLRGELAVVGFLAISIYPLLPERTARVVRPTSQQPVGCTSVCDLVYHRTDPVVSWSHVYQTGMYRDVRNVTADAHQDDQEIETWVQALEHYDRQEYDEALRVFDQIADTSKIFFNCGVIYATLGEHERAVECYQRAVSLDQYLAIAYFQEGVSNFLLGDFEEALANFNDTLLYLRGNTSIDYEQLGLKFRLYSCEVLFNRGLCYIYLQQLGPGIQDLEYAAKEQVTPDHSVINDAIRERAEGYTVFSIPVGVLYRPNEAKVKNLKTKDYLGKARLIAASDRCGAPLQPGDIVRAQSGLDNRAPPESLYAASKLVQRNITRSRQHSEPPLNRNLFPPTPPPDADKSSVGSPPSSSGMNGRPGSIRAARPPRLDLDRPGAHPPGCRVDTTPEKPRIGTTRTASEPRGPPQLHHRSSQGEFTVYREMGHRRGASDAGFPAPSKKMYGEEVYSGYSRPTVVVNGGRRAMPRQRERYIDEEEEYASEAEEGGADGDFEIVESRRRTRSPNRGSRRANSRRPEVRRFRVKVHAVEDTRYIIIGPTIGFSEFEMKIRDKFGFRGLLKIRMQDEGDMITMVDQEDLDLLFSSARETAIREGSEMGKMEVCLCPSAFAYRD</sequence>
<dbReference type="SUPFAM" id="SSF49329">
    <property type="entry name" value="Cu,Zn superoxide dismutase-like"/>
    <property type="match status" value="1"/>
</dbReference>
<evidence type="ECO:0000313" key="17">
    <source>
        <dbReference type="Proteomes" id="UP000190312"/>
    </source>
</evidence>
<dbReference type="Pfam" id="PF00403">
    <property type="entry name" value="HMA"/>
    <property type="match status" value="1"/>
</dbReference>
<evidence type="ECO:0000256" key="5">
    <source>
        <dbReference type="ARBA" id="ARBA00016103"/>
    </source>
</evidence>
<dbReference type="SMART" id="SM00028">
    <property type="entry name" value="TPR"/>
    <property type="match status" value="3"/>
</dbReference>